<reference evidence="2 3" key="1">
    <citation type="submission" date="2021-01" db="EMBL/GenBank/DDBJ databases">
        <title>Whole genome shotgun sequence of Actinoplanes durhamensis NBRC 14914.</title>
        <authorList>
            <person name="Komaki H."/>
            <person name="Tamura T."/>
        </authorList>
    </citation>
    <scope>NUCLEOTIDE SEQUENCE [LARGE SCALE GENOMIC DNA]</scope>
    <source>
        <strain evidence="2 3">NBRC 14914</strain>
    </source>
</reference>
<dbReference type="InterPro" id="IPR016181">
    <property type="entry name" value="Acyl_CoA_acyltransferase"/>
</dbReference>
<dbReference type="SUPFAM" id="SSF55729">
    <property type="entry name" value="Acyl-CoA N-acyltransferases (Nat)"/>
    <property type="match status" value="1"/>
</dbReference>
<proteinExistence type="predicted"/>
<dbReference type="Pfam" id="PF08445">
    <property type="entry name" value="FR47"/>
    <property type="match status" value="1"/>
</dbReference>
<evidence type="ECO:0000259" key="1">
    <source>
        <dbReference type="PROSITE" id="PS51186"/>
    </source>
</evidence>
<accession>A0ABQ3ZC59</accession>
<evidence type="ECO:0000313" key="3">
    <source>
        <dbReference type="Proteomes" id="UP000637628"/>
    </source>
</evidence>
<sequence>MVVACADLCRRDRLAIHGESAAVAALLRDEVLPDVGPTYRPFGGEDLVVDVVARLPELVVAGRFAWMDVTVPVDRKIAGRWLFDDELPDVAALLDDHFPESYARPGGNGVSRWAGLQGDDGRLLAVVADAWTTPAVGFLAGVTTRPDVRGRGLAQAVCAYVTNELICGRTRVALLADYGNAAAVTAFRKLGFDLRPLAAARAVS</sequence>
<dbReference type="InterPro" id="IPR013653">
    <property type="entry name" value="GCN5-like_dom"/>
</dbReference>
<organism evidence="2 3">
    <name type="scientific">Paractinoplanes durhamensis</name>
    <dbReference type="NCBI Taxonomy" id="113563"/>
    <lineage>
        <taxon>Bacteria</taxon>
        <taxon>Bacillati</taxon>
        <taxon>Actinomycetota</taxon>
        <taxon>Actinomycetes</taxon>
        <taxon>Micromonosporales</taxon>
        <taxon>Micromonosporaceae</taxon>
        <taxon>Paractinoplanes</taxon>
    </lineage>
</organism>
<dbReference type="Proteomes" id="UP000637628">
    <property type="component" value="Unassembled WGS sequence"/>
</dbReference>
<name>A0ABQ3ZC59_9ACTN</name>
<protein>
    <recommendedName>
        <fullName evidence="1">N-acetyltransferase domain-containing protein</fullName>
    </recommendedName>
</protein>
<comment type="caution">
    <text evidence="2">The sequence shown here is derived from an EMBL/GenBank/DDBJ whole genome shotgun (WGS) entry which is preliminary data.</text>
</comment>
<evidence type="ECO:0000313" key="2">
    <source>
        <dbReference type="EMBL" id="GIE07419.1"/>
    </source>
</evidence>
<dbReference type="PROSITE" id="PS51186">
    <property type="entry name" value="GNAT"/>
    <property type="match status" value="1"/>
</dbReference>
<dbReference type="Gene3D" id="3.40.630.30">
    <property type="match status" value="1"/>
</dbReference>
<gene>
    <name evidence="2" type="ORF">Adu01nite_87690</name>
</gene>
<dbReference type="InterPro" id="IPR000182">
    <property type="entry name" value="GNAT_dom"/>
</dbReference>
<feature type="domain" description="N-acetyltransferase" evidence="1">
    <location>
        <begin position="77"/>
        <end position="204"/>
    </location>
</feature>
<keyword evidence="3" id="KW-1185">Reference proteome</keyword>
<dbReference type="EMBL" id="BOML01000080">
    <property type="protein sequence ID" value="GIE07419.1"/>
    <property type="molecule type" value="Genomic_DNA"/>
</dbReference>